<feature type="compositionally biased region" description="Low complexity" evidence="1">
    <location>
        <begin position="250"/>
        <end position="285"/>
    </location>
</feature>
<feature type="region of interest" description="Disordered" evidence="1">
    <location>
        <begin position="1"/>
        <end position="67"/>
    </location>
</feature>
<protein>
    <submittedName>
        <fullName evidence="2">Uncharacterized protein</fullName>
    </submittedName>
</protein>
<keyword evidence="3" id="KW-1185">Reference proteome</keyword>
<accession>A0A9P4IMT5</accession>
<comment type="caution">
    <text evidence="2">The sequence shown here is derived from an EMBL/GenBank/DDBJ whole genome shotgun (WGS) entry which is preliminary data.</text>
</comment>
<dbReference type="EMBL" id="ML978122">
    <property type="protein sequence ID" value="KAF2102828.1"/>
    <property type="molecule type" value="Genomic_DNA"/>
</dbReference>
<feature type="compositionally biased region" description="Basic and acidic residues" evidence="1">
    <location>
        <begin position="49"/>
        <end position="60"/>
    </location>
</feature>
<evidence type="ECO:0000313" key="3">
    <source>
        <dbReference type="Proteomes" id="UP000799772"/>
    </source>
</evidence>
<proteinExistence type="predicted"/>
<gene>
    <name evidence="2" type="ORF">NA57DRAFT_52380</name>
</gene>
<reference evidence="2" key="1">
    <citation type="journal article" date="2020" name="Stud. Mycol.">
        <title>101 Dothideomycetes genomes: a test case for predicting lifestyles and emergence of pathogens.</title>
        <authorList>
            <person name="Haridas S."/>
            <person name="Albert R."/>
            <person name="Binder M."/>
            <person name="Bloem J."/>
            <person name="Labutti K."/>
            <person name="Salamov A."/>
            <person name="Andreopoulos B."/>
            <person name="Baker S."/>
            <person name="Barry K."/>
            <person name="Bills G."/>
            <person name="Bluhm B."/>
            <person name="Cannon C."/>
            <person name="Castanera R."/>
            <person name="Culley D."/>
            <person name="Daum C."/>
            <person name="Ezra D."/>
            <person name="Gonzalez J."/>
            <person name="Henrissat B."/>
            <person name="Kuo A."/>
            <person name="Liang C."/>
            <person name="Lipzen A."/>
            <person name="Lutzoni F."/>
            <person name="Magnuson J."/>
            <person name="Mondo S."/>
            <person name="Nolan M."/>
            <person name="Ohm R."/>
            <person name="Pangilinan J."/>
            <person name="Park H.-J."/>
            <person name="Ramirez L."/>
            <person name="Alfaro M."/>
            <person name="Sun H."/>
            <person name="Tritt A."/>
            <person name="Yoshinaga Y."/>
            <person name="Zwiers L.-H."/>
            <person name="Turgeon B."/>
            <person name="Goodwin S."/>
            <person name="Spatafora J."/>
            <person name="Crous P."/>
            <person name="Grigoriev I."/>
        </authorList>
    </citation>
    <scope>NUCLEOTIDE SEQUENCE</scope>
    <source>
        <strain evidence="2">CBS 133067</strain>
    </source>
</reference>
<evidence type="ECO:0000313" key="2">
    <source>
        <dbReference type="EMBL" id="KAF2102828.1"/>
    </source>
</evidence>
<organism evidence="2 3">
    <name type="scientific">Rhizodiscina lignyota</name>
    <dbReference type="NCBI Taxonomy" id="1504668"/>
    <lineage>
        <taxon>Eukaryota</taxon>
        <taxon>Fungi</taxon>
        <taxon>Dikarya</taxon>
        <taxon>Ascomycota</taxon>
        <taxon>Pezizomycotina</taxon>
        <taxon>Dothideomycetes</taxon>
        <taxon>Pleosporomycetidae</taxon>
        <taxon>Aulographales</taxon>
        <taxon>Rhizodiscinaceae</taxon>
        <taxon>Rhizodiscina</taxon>
    </lineage>
</organism>
<feature type="compositionally biased region" description="Polar residues" evidence="1">
    <location>
        <begin position="12"/>
        <end position="29"/>
    </location>
</feature>
<feature type="compositionally biased region" description="Basic and acidic residues" evidence="1">
    <location>
        <begin position="84"/>
        <end position="99"/>
    </location>
</feature>
<name>A0A9P4IMT5_9PEZI</name>
<feature type="compositionally biased region" description="Low complexity" evidence="1">
    <location>
        <begin position="212"/>
        <end position="226"/>
    </location>
</feature>
<feature type="compositionally biased region" description="Polar residues" evidence="1">
    <location>
        <begin position="159"/>
        <end position="177"/>
    </location>
</feature>
<dbReference type="Proteomes" id="UP000799772">
    <property type="component" value="Unassembled WGS sequence"/>
</dbReference>
<evidence type="ECO:0000256" key="1">
    <source>
        <dbReference type="SAM" id="MobiDB-lite"/>
    </source>
</evidence>
<dbReference type="AlphaFoldDB" id="A0A9P4IMT5"/>
<feature type="region of interest" description="Disordered" evidence="1">
    <location>
        <begin position="79"/>
        <end position="188"/>
    </location>
</feature>
<feature type="region of interest" description="Disordered" evidence="1">
    <location>
        <begin position="209"/>
        <end position="289"/>
    </location>
</feature>
<sequence length="353" mass="39225">MSRYTGLPSHRTLANTNPLNPYPLSQSVPPSTPIPGALVDAQPYPPNEVRPRLYDRDAPEPKNIPLHTPFYAHETWSQVAVAGERPDDNGRENIQHDPSEPYSYIIERRKRDRRQSRTSGKTRPLLNEASRPKSDLGPTVKHVRFALPTEQAEEKEPRANSSKTSTRPPQPRSQTAPSRVDLTTEEIDHAQTQYLKNWIYQPEVYPNDQPISASKSTASTHHLSSSHPPPPKTDAVYLPQETPVQPELIPTSGHTSSRSASGRTRAPSVSSNQSDYSSTTSRSSTQRPMYGYKYVPSPLSPLSQGQGAYGWAEQPDDAAWRAMAKANAMGEAEAIMLRRNAELRAMDGRVSGY</sequence>